<dbReference type="RefSeq" id="WP_343893073.1">
    <property type="nucleotide sequence ID" value="NZ_BAAAFZ010000001.1"/>
</dbReference>
<gene>
    <name evidence="4" type="ORF">GCM10009416_00090</name>
</gene>
<reference evidence="5" key="1">
    <citation type="journal article" date="2019" name="Int. J. Syst. Evol. Microbiol.">
        <title>The Global Catalogue of Microorganisms (GCM) 10K type strain sequencing project: providing services to taxonomists for standard genome sequencing and annotation.</title>
        <authorList>
            <consortium name="The Broad Institute Genomics Platform"/>
            <consortium name="The Broad Institute Genome Sequencing Center for Infectious Disease"/>
            <person name="Wu L."/>
            <person name="Ma J."/>
        </authorList>
    </citation>
    <scope>NUCLEOTIDE SEQUENCE [LARGE SCALE GENOMIC DNA]</scope>
    <source>
        <strain evidence="5">JCM 9933</strain>
    </source>
</reference>
<dbReference type="InterPro" id="IPR006076">
    <property type="entry name" value="FAD-dep_OxRdtase"/>
</dbReference>
<dbReference type="Gene3D" id="3.30.9.10">
    <property type="entry name" value="D-Amino Acid Oxidase, subunit A, domain 2"/>
    <property type="match status" value="1"/>
</dbReference>
<dbReference type="Proteomes" id="UP001501588">
    <property type="component" value="Unassembled WGS sequence"/>
</dbReference>
<organism evidence="4 5">
    <name type="scientific">Craurococcus roseus</name>
    <dbReference type="NCBI Taxonomy" id="77585"/>
    <lineage>
        <taxon>Bacteria</taxon>
        <taxon>Pseudomonadati</taxon>
        <taxon>Pseudomonadota</taxon>
        <taxon>Alphaproteobacteria</taxon>
        <taxon>Acetobacterales</taxon>
        <taxon>Acetobacteraceae</taxon>
        <taxon>Craurococcus</taxon>
    </lineage>
</organism>
<comment type="caution">
    <text evidence="4">The sequence shown here is derived from an EMBL/GenBank/DDBJ whole genome shotgun (WGS) entry which is preliminary data.</text>
</comment>
<keyword evidence="5" id="KW-1185">Reference proteome</keyword>
<feature type="domain" description="FAD dependent oxidoreductase" evidence="3">
    <location>
        <begin position="45"/>
        <end position="398"/>
    </location>
</feature>
<keyword evidence="1" id="KW-0560">Oxidoreductase</keyword>
<dbReference type="Gene3D" id="3.50.50.60">
    <property type="entry name" value="FAD/NAD(P)-binding domain"/>
    <property type="match status" value="1"/>
</dbReference>
<evidence type="ECO:0000313" key="5">
    <source>
        <dbReference type="Proteomes" id="UP001501588"/>
    </source>
</evidence>
<evidence type="ECO:0000259" key="3">
    <source>
        <dbReference type="Pfam" id="PF01266"/>
    </source>
</evidence>
<accession>A0ABP3PM36</accession>
<sequence length="444" mass="45906">MATAADRRRAAPPSTASDPRSHGLWDRTAPPAPETPALEGDLRADAVVVGAGYTGLSAALRLAEAGCRVAVLEGAAVGFGGSGRNVGLVNAGLWLPPDDVVARLGEEYGGRLLGLLGDSPRLVFDLVERCGIECEAERAGTLHCAAGAKGLRDIEGRAAQWAARGAPVRLLGAAETAARVGSGAYAGSLFDARAGTVQPLAYARGLARAALDAGARVFTASPVSGCERAAGGGAWRVSGPGGSVTADWVVVATNAYTSAPWPAVREEIVRLPYFNFATAPLGHNARASVLPGREGAWDTRRVLSSFRMDRSGRLVVGSVGALRGAGAGVHEAWARRVLRRLFPQAGDAPFEAGWYGHIGMTADDLPRFHRLAPNVVGFSGYNGRGIGPGTAFGRVLAEHVLGALREADLPLPATDPRSVPFRRAREAAYEAGARLAHAAGARGV</sequence>
<dbReference type="PANTHER" id="PTHR13847:SF281">
    <property type="entry name" value="FAD DEPENDENT OXIDOREDUCTASE DOMAIN-CONTAINING PROTEIN"/>
    <property type="match status" value="1"/>
</dbReference>
<dbReference type="EMBL" id="BAAAFZ010000001">
    <property type="protein sequence ID" value="GAA0566145.1"/>
    <property type="molecule type" value="Genomic_DNA"/>
</dbReference>
<protein>
    <submittedName>
        <fullName evidence="4">FAD-binding oxidoreductase</fullName>
    </submittedName>
</protein>
<dbReference type="SUPFAM" id="SSF51905">
    <property type="entry name" value="FAD/NAD(P)-binding domain"/>
    <property type="match status" value="1"/>
</dbReference>
<evidence type="ECO:0000256" key="2">
    <source>
        <dbReference type="SAM" id="MobiDB-lite"/>
    </source>
</evidence>
<evidence type="ECO:0000256" key="1">
    <source>
        <dbReference type="ARBA" id="ARBA00023002"/>
    </source>
</evidence>
<name>A0ABP3PM36_9PROT</name>
<proteinExistence type="predicted"/>
<feature type="region of interest" description="Disordered" evidence="2">
    <location>
        <begin position="1"/>
        <end position="38"/>
    </location>
</feature>
<evidence type="ECO:0000313" key="4">
    <source>
        <dbReference type="EMBL" id="GAA0566145.1"/>
    </source>
</evidence>
<dbReference type="InterPro" id="IPR036188">
    <property type="entry name" value="FAD/NAD-bd_sf"/>
</dbReference>
<dbReference type="PANTHER" id="PTHR13847">
    <property type="entry name" value="SARCOSINE DEHYDROGENASE-RELATED"/>
    <property type="match status" value="1"/>
</dbReference>
<dbReference type="Pfam" id="PF01266">
    <property type="entry name" value="DAO"/>
    <property type="match status" value="1"/>
</dbReference>